<feature type="non-terminal residue" evidence="1">
    <location>
        <position position="253"/>
    </location>
</feature>
<dbReference type="AlphaFoldDB" id="A0A5C3P3M1"/>
<reference evidence="1 2" key="1">
    <citation type="journal article" date="2019" name="Nat. Ecol. Evol.">
        <title>Megaphylogeny resolves global patterns of mushroom evolution.</title>
        <authorList>
            <person name="Varga T."/>
            <person name="Krizsan K."/>
            <person name="Foldi C."/>
            <person name="Dima B."/>
            <person name="Sanchez-Garcia M."/>
            <person name="Sanchez-Ramirez S."/>
            <person name="Szollosi G.J."/>
            <person name="Szarkandi J.G."/>
            <person name="Papp V."/>
            <person name="Albert L."/>
            <person name="Andreopoulos W."/>
            <person name="Angelini C."/>
            <person name="Antonin V."/>
            <person name="Barry K.W."/>
            <person name="Bougher N.L."/>
            <person name="Buchanan P."/>
            <person name="Buyck B."/>
            <person name="Bense V."/>
            <person name="Catcheside P."/>
            <person name="Chovatia M."/>
            <person name="Cooper J."/>
            <person name="Damon W."/>
            <person name="Desjardin D."/>
            <person name="Finy P."/>
            <person name="Geml J."/>
            <person name="Haridas S."/>
            <person name="Hughes K."/>
            <person name="Justo A."/>
            <person name="Karasinski D."/>
            <person name="Kautmanova I."/>
            <person name="Kiss B."/>
            <person name="Kocsube S."/>
            <person name="Kotiranta H."/>
            <person name="LaButti K.M."/>
            <person name="Lechner B.E."/>
            <person name="Liimatainen K."/>
            <person name="Lipzen A."/>
            <person name="Lukacs Z."/>
            <person name="Mihaltcheva S."/>
            <person name="Morgado L.N."/>
            <person name="Niskanen T."/>
            <person name="Noordeloos M.E."/>
            <person name="Ohm R.A."/>
            <person name="Ortiz-Santana B."/>
            <person name="Ovrebo C."/>
            <person name="Racz N."/>
            <person name="Riley R."/>
            <person name="Savchenko A."/>
            <person name="Shiryaev A."/>
            <person name="Soop K."/>
            <person name="Spirin V."/>
            <person name="Szebenyi C."/>
            <person name="Tomsovsky M."/>
            <person name="Tulloss R.E."/>
            <person name="Uehling J."/>
            <person name="Grigoriev I.V."/>
            <person name="Vagvolgyi C."/>
            <person name="Papp T."/>
            <person name="Martin F.M."/>
            <person name="Miettinen O."/>
            <person name="Hibbett D.S."/>
            <person name="Nagy L.G."/>
        </authorList>
    </citation>
    <scope>NUCLEOTIDE SEQUENCE [LARGE SCALE GENOMIC DNA]</scope>
    <source>
        <strain evidence="1 2">HHB13444</strain>
    </source>
</reference>
<evidence type="ECO:0000313" key="2">
    <source>
        <dbReference type="Proteomes" id="UP000308197"/>
    </source>
</evidence>
<dbReference type="EMBL" id="ML211792">
    <property type="protein sequence ID" value="TFK80353.1"/>
    <property type="molecule type" value="Genomic_DNA"/>
</dbReference>
<dbReference type="InParanoid" id="A0A5C3P3M1"/>
<accession>A0A5C3P3M1</accession>
<feature type="non-terminal residue" evidence="1">
    <location>
        <position position="1"/>
    </location>
</feature>
<keyword evidence="2" id="KW-1185">Reference proteome</keyword>
<evidence type="ECO:0000313" key="1">
    <source>
        <dbReference type="EMBL" id="TFK80353.1"/>
    </source>
</evidence>
<proteinExistence type="predicted"/>
<name>A0A5C3P3M1_9APHY</name>
<protein>
    <submittedName>
        <fullName evidence="1">Uncharacterized protein</fullName>
    </submittedName>
</protein>
<dbReference type="Proteomes" id="UP000308197">
    <property type="component" value="Unassembled WGS sequence"/>
</dbReference>
<organism evidence="1 2">
    <name type="scientific">Polyporus arcularius HHB13444</name>
    <dbReference type="NCBI Taxonomy" id="1314778"/>
    <lineage>
        <taxon>Eukaryota</taxon>
        <taxon>Fungi</taxon>
        <taxon>Dikarya</taxon>
        <taxon>Basidiomycota</taxon>
        <taxon>Agaricomycotina</taxon>
        <taxon>Agaricomycetes</taxon>
        <taxon>Polyporales</taxon>
        <taxon>Polyporaceae</taxon>
        <taxon>Polyporus</taxon>
    </lineage>
</organism>
<sequence>ILRRYVPDPDVILELLEEFHAVVWGNAALAFFLRDLSVLDKDLDISVGLRDSNALKTVMQLRIPMTHVWTLPKGPRAGRVVVHCYRLGPRRYIKLHCSPDTSPTLPIAQAESTIFMNFVSSIGAGCAYPALTLRRCGMSYPSWWLDPEGPDGGVRQRLVILVLKGFRFARHSRDLLPANWTPPLTYAPGGGCLERIYLCPYQSRYFGDQGSLVFFFDAAYMDLEWLQRTQLPPFGLCTVWRWTLDYNTCNSVC</sequence>
<gene>
    <name evidence="1" type="ORF">K466DRAFT_438044</name>
</gene>